<keyword evidence="3" id="KW-1185">Reference proteome</keyword>
<dbReference type="RefSeq" id="WP_132175440.1">
    <property type="nucleotide sequence ID" value="NZ_SMKX01000158.1"/>
</dbReference>
<dbReference type="GO" id="GO:0016747">
    <property type="term" value="F:acyltransferase activity, transferring groups other than amino-acyl groups"/>
    <property type="evidence" value="ECO:0007669"/>
    <property type="project" value="InterPro"/>
</dbReference>
<dbReference type="Proteomes" id="UP000295124">
    <property type="component" value="Unassembled WGS sequence"/>
</dbReference>
<reference evidence="2 3" key="1">
    <citation type="submission" date="2019-03" db="EMBL/GenBank/DDBJ databases">
        <title>Draft genome sequences of novel Actinobacteria.</title>
        <authorList>
            <person name="Sahin N."/>
            <person name="Ay H."/>
            <person name="Saygin H."/>
        </authorList>
    </citation>
    <scope>NUCLEOTIDE SEQUENCE [LARGE SCALE GENOMIC DNA]</scope>
    <source>
        <strain evidence="2 3">JCM 13523</strain>
    </source>
</reference>
<dbReference type="SUPFAM" id="SSF55729">
    <property type="entry name" value="Acyl-CoA N-acyltransferases (Nat)"/>
    <property type="match status" value="1"/>
</dbReference>
<keyword evidence="2" id="KW-0808">Transferase</keyword>
<evidence type="ECO:0000259" key="1">
    <source>
        <dbReference type="PROSITE" id="PS51186"/>
    </source>
</evidence>
<sequence length="238" mass="25261">MQEIHTTADLITAAAGDPLIVWAGQGFAPGIRAWYDGSAVAVASPELFQRNRLVVAGPPEGVARLVTTVTADIGTAYRPLGDEDLIRELANRVPGLEFSASFGWMDTAEIPPVTTTAAWLDGADGVEELLTEASPSSFAWPGNPAVRRWAAIRDEAGQLVSIAAEAWSAPEVGFIAGVTTRPVARGKGLSREVCGFVTAELVKRHGQAGLMVDRDNVAAIAVYHRLGYTYRRVATAGY</sequence>
<dbReference type="InterPro" id="IPR016181">
    <property type="entry name" value="Acyl_CoA_acyltransferase"/>
</dbReference>
<feature type="domain" description="N-acetyltransferase" evidence="1">
    <location>
        <begin position="108"/>
        <end position="238"/>
    </location>
</feature>
<dbReference type="Gene3D" id="3.40.630.30">
    <property type="match status" value="1"/>
</dbReference>
<dbReference type="PROSITE" id="PS51186">
    <property type="entry name" value="GNAT"/>
    <property type="match status" value="1"/>
</dbReference>
<dbReference type="Pfam" id="PF08445">
    <property type="entry name" value="FR47"/>
    <property type="match status" value="1"/>
</dbReference>
<proteinExistence type="predicted"/>
<organism evidence="2 3">
    <name type="scientific">Kribbella antibiotica</name>
    <dbReference type="NCBI Taxonomy" id="190195"/>
    <lineage>
        <taxon>Bacteria</taxon>
        <taxon>Bacillati</taxon>
        <taxon>Actinomycetota</taxon>
        <taxon>Actinomycetes</taxon>
        <taxon>Propionibacteriales</taxon>
        <taxon>Kribbellaceae</taxon>
        <taxon>Kribbella</taxon>
    </lineage>
</organism>
<dbReference type="OrthoDB" id="3700890at2"/>
<accession>A0A4R4YPM0</accession>
<gene>
    <name evidence="2" type="ORF">E1263_35190</name>
</gene>
<evidence type="ECO:0000313" key="2">
    <source>
        <dbReference type="EMBL" id="TDD47118.1"/>
    </source>
</evidence>
<dbReference type="InterPro" id="IPR000182">
    <property type="entry name" value="GNAT_dom"/>
</dbReference>
<evidence type="ECO:0000313" key="3">
    <source>
        <dbReference type="Proteomes" id="UP000295124"/>
    </source>
</evidence>
<dbReference type="InterPro" id="IPR013653">
    <property type="entry name" value="GCN5-like_dom"/>
</dbReference>
<comment type="caution">
    <text evidence="2">The sequence shown here is derived from an EMBL/GenBank/DDBJ whole genome shotgun (WGS) entry which is preliminary data.</text>
</comment>
<dbReference type="AlphaFoldDB" id="A0A4R4YPM0"/>
<protein>
    <submittedName>
        <fullName evidence="2">GNAT family N-acetyltransferase</fullName>
    </submittedName>
</protein>
<dbReference type="EMBL" id="SMKX01000158">
    <property type="protein sequence ID" value="TDD47118.1"/>
    <property type="molecule type" value="Genomic_DNA"/>
</dbReference>
<name>A0A4R4YPM0_9ACTN</name>